<dbReference type="Proteomes" id="UP000256877">
    <property type="component" value="Unassembled WGS sequence"/>
</dbReference>
<evidence type="ECO:0000259" key="1">
    <source>
        <dbReference type="Pfam" id="PF02624"/>
    </source>
</evidence>
<dbReference type="InterPro" id="IPR003776">
    <property type="entry name" value="YcaO-like_dom"/>
</dbReference>
<dbReference type="Proteomes" id="UP000257123">
    <property type="component" value="Unassembled WGS sequence"/>
</dbReference>
<comment type="caution">
    <text evidence="3">The sequence shown here is derived from an EMBL/GenBank/DDBJ whole genome shotgun (WGS) entry which is preliminary data.</text>
</comment>
<gene>
    <name evidence="2" type="ORF">CGL51_01905</name>
    <name evidence="3" type="ORF">CGL52_05990</name>
</gene>
<dbReference type="EMBL" id="NMUE01000003">
    <property type="protein sequence ID" value="RFA98106.1"/>
    <property type="molecule type" value="Genomic_DNA"/>
</dbReference>
<dbReference type="Gene3D" id="3.30.160.660">
    <property type="match status" value="1"/>
</dbReference>
<feature type="domain" description="YcaO" evidence="1">
    <location>
        <begin position="61"/>
        <end position="131"/>
    </location>
</feature>
<dbReference type="Pfam" id="PF02624">
    <property type="entry name" value="YcaO"/>
    <property type="match status" value="1"/>
</dbReference>
<evidence type="ECO:0000313" key="2">
    <source>
        <dbReference type="EMBL" id="RFA98106.1"/>
    </source>
</evidence>
<dbReference type="AlphaFoldDB" id="A0A371R4M3"/>
<evidence type="ECO:0000313" key="5">
    <source>
        <dbReference type="Proteomes" id="UP000257123"/>
    </source>
</evidence>
<accession>A0A371R4M3</accession>
<protein>
    <recommendedName>
        <fullName evidence="1">YcaO domain-containing protein</fullName>
    </recommendedName>
</protein>
<sequence length="163" mass="18078">MGLPRHSPSHQNARLRAYSLIRGSAYFSPYSAWYTSSKAIYIRNCDVLLYEYLNYIGFDIKKLDIICYILPTDISIPIALVILRRKDLPVGHGLGSAAALNLKQAIREALREALQSAAAAHYIYAAAESVELNEIKSLQHVVSSMSNAAINEVLNIINSTQLI</sequence>
<evidence type="ECO:0000313" key="3">
    <source>
        <dbReference type="EMBL" id="RFA99032.1"/>
    </source>
</evidence>
<dbReference type="EMBL" id="NMUF01000012">
    <property type="protein sequence ID" value="RFA99032.1"/>
    <property type="molecule type" value="Genomic_DNA"/>
</dbReference>
<reference evidence="4 5" key="1">
    <citation type="submission" date="2017-07" db="EMBL/GenBank/DDBJ databases">
        <title>Draft genome sequence of aerobic hyperthermophilic archaea, Pyrobaculum aerophilum YKB31 and YKB32.</title>
        <authorList>
            <person name="Mochizuki T."/>
            <person name="Berliner A.J."/>
            <person name="Yoshida-Takashima Y."/>
            <person name="Takaki Y."/>
            <person name="Nunoura T."/>
            <person name="Takai K."/>
        </authorList>
    </citation>
    <scope>NUCLEOTIDE SEQUENCE [LARGE SCALE GENOMIC DNA]</scope>
    <source>
        <strain evidence="2 5">YKB31</strain>
        <strain evidence="3 4">YKB32</strain>
    </source>
</reference>
<proteinExistence type="predicted"/>
<name>A0A371R4M3_9CREN</name>
<evidence type="ECO:0000313" key="4">
    <source>
        <dbReference type="Proteomes" id="UP000256877"/>
    </source>
</evidence>
<organism evidence="3 4">
    <name type="scientific">Pyrobaculum aerophilum</name>
    <dbReference type="NCBI Taxonomy" id="13773"/>
    <lineage>
        <taxon>Archaea</taxon>
        <taxon>Thermoproteota</taxon>
        <taxon>Thermoprotei</taxon>
        <taxon>Thermoproteales</taxon>
        <taxon>Thermoproteaceae</taxon>
        <taxon>Pyrobaculum</taxon>
    </lineage>
</organism>